<proteinExistence type="predicted"/>
<sequence>MSKRQEQESINNIRQQLDEEYKNLSWVQVGYLALGAETGNKKYDELNKRYLDLNKDNLGIIQSIIQAVGNAPSALQFTWEASQVLPDLALELNNLRKARSATTNVGSIEAGCKIIADAESLIKKCASVLHSETISNNSKETLLQSKVIPYLLTPILNKRLSKITKNFQTSETEKINVLDKITLKFIRELSTPGVDLISKALESDLNPKVQEIYKNIKQKNESSQGAILKIYMTLLLQIK</sequence>
<gene>
    <name evidence="1" type="ORF">REISMN_07635</name>
</gene>
<evidence type="ECO:0000313" key="2">
    <source>
        <dbReference type="Proteomes" id="UP000027161"/>
    </source>
</evidence>
<dbReference type="AlphaFoldDB" id="A0A8E0WKH0"/>
<accession>A0A8E0WKH0</accession>
<evidence type="ECO:0000313" key="1">
    <source>
        <dbReference type="EMBL" id="KDO02328.1"/>
    </source>
</evidence>
<name>A0A8E0WKH0_9RICK</name>
<protein>
    <submittedName>
        <fullName evidence="1">Uncharacterized protein</fullName>
    </submittedName>
</protein>
<organism evidence="1 2">
    <name type="scientific">Rickettsia tamurae subsp. buchneri</name>
    <dbReference type="NCBI Taxonomy" id="1462938"/>
    <lineage>
        <taxon>Bacteria</taxon>
        <taxon>Pseudomonadati</taxon>
        <taxon>Pseudomonadota</taxon>
        <taxon>Alphaproteobacteria</taxon>
        <taxon>Rickettsiales</taxon>
        <taxon>Rickettsiaceae</taxon>
        <taxon>Rickettsieae</taxon>
        <taxon>Rickettsia</taxon>
        <taxon>spotted fever group</taxon>
    </lineage>
</organism>
<dbReference type="Proteomes" id="UP000027161">
    <property type="component" value="Unassembled WGS sequence"/>
</dbReference>
<dbReference type="EMBL" id="JFKF01000175">
    <property type="protein sequence ID" value="KDO02328.1"/>
    <property type="molecule type" value="Genomic_DNA"/>
</dbReference>
<comment type="caution">
    <text evidence="1">The sequence shown here is derived from an EMBL/GenBank/DDBJ whole genome shotgun (WGS) entry which is preliminary data.</text>
</comment>
<reference evidence="1 2" key="1">
    <citation type="submission" date="2014-02" db="EMBL/GenBank/DDBJ databases">
        <title>Draft genome sequence of Rickettsia buchneri sp. nov. ISO7T.</title>
        <authorList>
            <person name="Felsheim R.F."/>
            <person name="Kurtti T.J."/>
            <person name="Munderloh U.G."/>
        </authorList>
    </citation>
    <scope>NUCLEOTIDE SEQUENCE [LARGE SCALE GENOMIC DNA]</scope>
    <source>
        <strain evidence="1 2">ISO7</strain>
    </source>
</reference>
<dbReference type="RefSeq" id="WP_233466361.1">
    <property type="nucleotide sequence ID" value="NZ_CP113531.1"/>
</dbReference>
<keyword evidence="2" id="KW-1185">Reference proteome</keyword>